<evidence type="ECO:0000256" key="6">
    <source>
        <dbReference type="ARBA" id="ARBA00013950"/>
    </source>
</evidence>
<proteinExistence type="predicted"/>
<keyword evidence="8 13" id="KW-0808">Transferase</keyword>
<evidence type="ECO:0000313" key="14">
    <source>
        <dbReference type="Proteomes" id="UP000321807"/>
    </source>
</evidence>
<gene>
    <name evidence="13" type="ORF">CS053_14490</name>
</gene>
<dbReference type="NCBIfam" id="NF009566">
    <property type="entry name" value="PRK13020.1"/>
    <property type="match status" value="1"/>
</dbReference>
<evidence type="ECO:0000259" key="12">
    <source>
        <dbReference type="PROSITE" id="PS51177"/>
    </source>
</evidence>
<dbReference type="InterPro" id="IPR023366">
    <property type="entry name" value="ATP_synth_asu-like_sf"/>
</dbReference>
<feature type="domain" description="Lumazine-binding" evidence="12">
    <location>
        <begin position="1"/>
        <end position="97"/>
    </location>
</feature>
<evidence type="ECO:0000256" key="9">
    <source>
        <dbReference type="ARBA" id="ARBA00022737"/>
    </source>
</evidence>
<sequence length="213" mass="22500">MFTGIIQTVGRIARLEPRGGDVRLHVDSTGLDLTDVQLGDSIAVSGVCLTAVTLAPHGFSADVSNETLALTTLGALKPGDPVNLEKALRLADRLGGHMVSGHVDGLGKVVSITPDGRSQRWTFEVPAALARYIAAKGSICIDGTSLTVNEVSGLRFGVNLIPHTVEHTAFRARRAGDAVNIEVDVVARYIERLLSGGEAPKLDEAFLKQHGFA</sequence>
<evidence type="ECO:0000256" key="3">
    <source>
        <dbReference type="ARBA" id="ARBA00004887"/>
    </source>
</evidence>
<feature type="repeat" description="Lumazine-binding" evidence="11">
    <location>
        <begin position="98"/>
        <end position="194"/>
    </location>
</feature>
<dbReference type="PIRSF" id="PIRSF000498">
    <property type="entry name" value="Riboflavin_syn_A"/>
    <property type="match status" value="1"/>
</dbReference>
<evidence type="ECO:0000256" key="2">
    <source>
        <dbReference type="ARBA" id="ARBA00002803"/>
    </source>
</evidence>
<dbReference type="PANTHER" id="PTHR21098">
    <property type="entry name" value="RIBOFLAVIN SYNTHASE ALPHA CHAIN"/>
    <property type="match status" value="1"/>
</dbReference>
<dbReference type="PROSITE" id="PS51177">
    <property type="entry name" value="LUMAZINE_BIND"/>
    <property type="match status" value="2"/>
</dbReference>
<dbReference type="NCBIfam" id="TIGR00187">
    <property type="entry name" value="ribE"/>
    <property type="match status" value="1"/>
</dbReference>
<dbReference type="AlphaFoldDB" id="A0A5B9E1L6"/>
<dbReference type="NCBIfam" id="NF006767">
    <property type="entry name" value="PRK09289.1"/>
    <property type="match status" value="1"/>
</dbReference>
<protein>
    <recommendedName>
        <fullName evidence="6 10">Riboflavin synthase</fullName>
        <ecNumber evidence="5 10">2.5.1.9</ecNumber>
    </recommendedName>
</protein>
<dbReference type="FunFam" id="2.40.30.20:FF:000004">
    <property type="entry name" value="Riboflavin synthase, alpha subunit"/>
    <property type="match status" value="1"/>
</dbReference>
<evidence type="ECO:0000256" key="8">
    <source>
        <dbReference type="ARBA" id="ARBA00022679"/>
    </source>
</evidence>
<keyword evidence="9" id="KW-0677">Repeat</keyword>
<feature type="repeat" description="Lumazine-binding" evidence="11">
    <location>
        <begin position="1"/>
        <end position="97"/>
    </location>
</feature>
<evidence type="ECO:0000256" key="4">
    <source>
        <dbReference type="ARBA" id="ARBA00011233"/>
    </source>
</evidence>
<reference evidence="13 14" key="1">
    <citation type="submission" date="2019-08" db="EMBL/GenBank/DDBJ databases">
        <title>Complete genome sequence of Rhodanobacter glycinis strain T01E-68 isolated from tomato root.</title>
        <authorList>
            <person name="Weon H.-Y."/>
            <person name="Lee S.A."/>
        </authorList>
    </citation>
    <scope>NUCLEOTIDE SEQUENCE [LARGE SCALE GENOMIC DNA]</scope>
    <source>
        <strain evidence="13 14">T01E-68</strain>
    </source>
</reference>
<dbReference type="PANTHER" id="PTHR21098:SF12">
    <property type="entry name" value="RIBOFLAVIN SYNTHASE"/>
    <property type="match status" value="1"/>
</dbReference>
<evidence type="ECO:0000256" key="10">
    <source>
        <dbReference type="NCBIfam" id="TIGR00187"/>
    </source>
</evidence>
<dbReference type="CDD" id="cd00402">
    <property type="entry name" value="Riboflavin_synthase_like"/>
    <property type="match status" value="1"/>
</dbReference>
<dbReference type="GO" id="GO:0009231">
    <property type="term" value="P:riboflavin biosynthetic process"/>
    <property type="evidence" value="ECO:0007669"/>
    <property type="project" value="UniProtKB-KW"/>
</dbReference>
<keyword evidence="7" id="KW-0686">Riboflavin biosynthesis</keyword>
<dbReference type="Pfam" id="PF00677">
    <property type="entry name" value="Lum_binding"/>
    <property type="match status" value="2"/>
</dbReference>
<dbReference type="RefSeq" id="WP_147627918.1">
    <property type="nucleotide sequence ID" value="NZ_CP042807.1"/>
</dbReference>
<comment type="catalytic activity">
    <reaction evidence="1">
        <text>2 6,7-dimethyl-8-(1-D-ribityl)lumazine + H(+) = 5-amino-6-(D-ribitylamino)uracil + riboflavin</text>
        <dbReference type="Rhea" id="RHEA:20772"/>
        <dbReference type="ChEBI" id="CHEBI:15378"/>
        <dbReference type="ChEBI" id="CHEBI:15934"/>
        <dbReference type="ChEBI" id="CHEBI:57986"/>
        <dbReference type="ChEBI" id="CHEBI:58201"/>
        <dbReference type="EC" id="2.5.1.9"/>
    </reaction>
</comment>
<comment type="subunit">
    <text evidence="4">Homotrimer.</text>
</comment>
<dbReference type="InterPro" id="IPR001783">
    <property type="entry name" value="Lumazine-bd"/>
</dbReference>
<organism evidence="13 14">
    <name type="scientific">Rhodanobacter glycinis</name>
    <dbReference type="NCBI Taxonomy" id="582702"/>
    <lineage>
        <taxon>Bacteria</taxon>
        <taxon>Pseudomonadati</taxon>
        <taxon>Pseudomonadota</taxon>
        <taxon>Gammaproteobacteria</taxon>
        <taxon>Lysobacterales</taxon>
        <taxon>Rhodanobacteraceae</taxon>
        <taxon>Rhodanobacter</taxon>
    </lineage>
</organism>
<dbReference type="InterPro" id="IPR017938">
    <property type="entry name" value="Riboflavin_synthase-like_b-brl"/>
</dbReference>
<feature type="domain" description="Lumazine-binding" evidence="12">
    <location>
        <begin position="98"/>
        <end position="194"/>
    </location>
</feature>
<comment type="function">
    <text evidence="2">Catalyzes the dismutation of two molecules of 6,7-dimethyl-8-ribityllumazine, resulting in the formation of riboflavin and 5-amino-6-(D-ribitylamino)uracil.</text>
</comment>
<name>A0A5B9E1L6_9GAMM</name>
<comment type="pathway">
    <text evidence="3">Cofactor biosynthesis; riboflavin biosynthesis; riboflavin from 2-hydroxy-3-oxobutyl phosphate and 5-amino-6-(D-ribitylamino)uracil: step 2/2.</text>
</comment>
<dbReference type="Gene3D" id="2.40.30.20">
    <property type="match status" value="2"/>
</dbReference>
<dbReference type="KEGG" id="rgl:CS053_14490"/>
<accession>A0A5B9E1L6</accession>
<evidence type="ECO:0000256" key="7">
    <source>
        <dbReference type="ARBA" id="ARBA00022619"/>
    </source>
</evidence>
<dbReference type="EMBL" id="CP042807">
    <property type="protein sequence ID" value="QEE25579.1"/>
    <property type="molecule type" value="Genomic_DNA"/>
</dbReference>
<dbReference type="FunFam" id="2.40.30.20:FF:000003">
    <property type="entry name" value="Riboflavin synthase, alpha subunit"/>
    <property type="match status" value="1"/>
</dbReference>
<dbReference type="SUPFAM" id="SSF63380">
    <property type="entry name" value="Riboflavin synthase domain-like"/>
    <property type="match status" value="2"/>
</dbReference>
<dbReference type="Proteomes" id="UP000321807">
    <property type="component" value="Chromosome"/>
</dbReference>
<evidence type="ECO:0000313" key="13">
    <source>
        <dbReference type="EMBL" id="QEE25579.1"/>
    </source>
</evidence>
<dbReference type="GO" id="GO:0004746">
    <property type="term" value="F:riboflavin synthase activity"/>
    <property type="evidence" value="ECO:0007669"/>
    <property type="project" value="UniProtKB-UniRule"/>
</dbReference>
<dbReference type="InterPro" id="IPR026017">
    <property type="entry name" value="Lumazine-bd_dom"/>
</dbReference>
<evidence type="ECO:0000256" key="5">
    <source>
        <dbReference type="ARBA" id="ARBA00012827"/>
    </source>
</evidence>
<dbReference type="EC" id="2.5.1.9" evidence="5 10"/>
<evidence type="ECO:0000256" key="11">
    <source>
        <dbReference type="PROSITE-ProRule" id="PRU00524"/>
    </source>
</evidence>
<evidence type="ECO:0000256" key="1">
    <source>
        <dbReference type="ARBA" id="ARBA00000968"/>
    </source>
</evidence>